<dbReference type="RefSeq" id="WP_162836411.1">
    <property type="nucleotide sequence ID" value="NZ_CP022915.1"/>
</dbReference>
<name>A0A7T7RMV5_9NOCA</name>
<evidence type="ECO:0000313" key="1">
    <source>
        <dbReference type="EMBL" id="QOV98113.1"/>
    </source>
</evidence>
<keyword evidence="2" id="KW-1185">Reference proteome</keyword>
<dbReference type="AlphaFoldDB" id="A0A7T7RMV5"/>
<reference evidence="1 2" key="1">
    <citation type="submission" date="2020-10" db="EMBL/GenBank/DDBJ databases">
        <title>Whole genome sequence of oil-degrading bacteria Rhodococcus pyridinivorans strain 5Ap.</title>
        <authorList>
            <person name="Akhremchuk A.E."/>
            <person name="Valentovich L.N."/>
            <person name="Charniauskaya M.I."/>
            <person name="Bukliarevich H.A."/>
            <person name="Titok M.A."/>
        </authorList>
    </citation>
    <scope>NUCLEOTIDE SEQUENCE [LARGE SCALE GENOMIC DNA]</scope>
    <source>
        <strain evidence="1 2">5Ap</strain>
    </source>
</reference>
<evidence type="ECO:0000313" key="2">
    <source>
        <dbReference type="Proteomes" id="UP000593818"/>
    </source>
</evidence>
<organism evidence="1 2">
    <name type="scientific">Rhodococcus pyridinivorans</name>
    <dbReference type="NCBI Taxonomy" id="103816"/>
    <lineage>
        <taxon>Bacteria</taxon>
        <taxon>Bacillati</taxon>
        <taxon>Actinomycetota</taxon>
        <taxon>Actinomycetes</taxon>
        <taxon>Mycobacteriales</taxon>
        <taxon>Nocardiaceae</taxon>
        <taxon>Rhodococcus</taxon>
    </lineage>
</organism>
<sequence>MNWVFVLLVSWLVLSVAVAVVFGLVVRARDERELPPPLDEDGEDDIRDVG</sequence>
<proteinExistence type="predicted"/>
<accession>A0A7T7RMV5</accession>
<gene>
    <name evidence="1" type="ORF">INP59_19865</name>
</gene>
<protein>
    <recommendedName>
        <fullName evidence="3">Methionine/alanine importer small subunit</fullName>
    </recommendedName>
</protein>
<evidence type="ECO:0008006" key="3">
    <source>
        <dbReference type="Google" id="ProtNLM"/>
    </source>
</evidence>
<dbReference type="Proteomes" id="UP000593818">
    <property type="component" value="Chromosome"/>
</dbReference>
<accession>A0A495NIF4</accession>
<dbReference type="EMBL" id="CP063450">
    <property type="protein sequence ID" value="QOV98113.1"/>
    <property type="molecule type" value="Genomic_DNA"/>
</dbReference>